<evidence type="ECO:0000313" key="3">
    <source>
        <dbReference type="EMBL" id="SIO48509.1"/>
    </source>
</evidence>
<dbReference type="AlphaFoldDB" id="A0A1N6JWB3"/>
<proteinExistence type="predicted"/>
<feature type="signal peptide" evidence="2">
    <location>
        <begin position="1"/>
        <end position="27"/>
    </location>
</feature>
<protein>
    <recommendedName>
        <fullName evidence="5">Nucleoside-specific outer membrane channel protein Tsx</fullName>
    </recommendedName>
</protein>
<dbReference type="Gene3D" id="2.40.230.20">
    <property type="entry name" value="Nucleoside-specific channel-forming protein, Tsx-like"/>
    <property type="match status" value="1"/>
</dbReference>
<evidence type="ECO:0008006" key="5">
    <source>
        <dbReference type="Google" id="ProtNLM"/>
    </source>
</evidence>
<dbReference type="SUPFAM" id="SSF111364">
    <property type="entry name" value="Tsx-like channel"/>
    <property type="match status" value="1"/>
</dbReference>
<dbReference type="InterPro" id="IPR036777">
    <property type="entry name" value="Channel_Tsx-like_sf"/>
</dbReference>
<dbReference type="GO" id="GO:0009279">
    <property type="term" value="C:cell outer membrane"/>
    <property type="evidence" value="ECO:0007669"/>
    <property type="project" value="InterPro"/>
</dbReference>
<dbReference type="OrthoDB" id="104801at2"/>
<reference evidence="3 4" key="1">
    <citation type="submission" date="2016-11" db="EMBL/GenBank/DDBJ databases">
        <authorList>
            <person name="Jaros S."/>
            <person name="Januszkiewicz K."/>
            <person name="Wedrychowicz H."/>
        </authorList>
    </citation>
    <scope>NUCLEOTIDE SEQUENCE [LARGE SCALE GENOMIC DNA]</scope>
    <source>
        <strain evidence="3 4">GAS86</strain>
    </source>
</reference>
<gene>
    <name evidence="3" type="ORF">SAMN05444168_5218</name>
</gene>
<evidence type="ECO:0000256" key="1">
    <source>
        <dbReference type="SAM" id="MobiDB-lite"/>
    </source>
</evidence>
<feature type="compositionally biased region" description="Low complexity" evidence="1">
    <location>
        <begin position="34"/>
        <end position="57"/>
    </location>
</feature>
<organism evidence="3 4">
    <name type="scientific">Paraburkholderia phenazinium</name>
    <dbReference type="NCBI Taxonomy" id="60549"/>
    <lineage>
        <taxon>Bacteria</taxon>
        <taxon>Pseudomonadati</taxon>
        <taxon>Pseudomonadota</taxon>
        <taxon>Betaproteobacteria</taxon>
        <taxon>Burkholderiales</taxon>
        <taxon>Burkholderiaceae</taxon>
        <taxon>Paraburkholderia</taxon>
    </lineage>
</organism>
<evidence type="ECO:0000256" key="2">
    <source>
        <dbReference type="SAM" id="SignalP"/>
    </source>
</evidence>
<sequence length="342" mass="36678">MQKLSVALRKPLLGAAIFCCLSGVSHAEEVITAPSDSAPPQAQPTQQNPQDQQTQSQRAPGTYKNGAAALSAPDLKSAEQFGAPPVSWNDTYVGYRYGSDFHYPGVPDKVVQNIGYLSTIGGFKYGSYAFNVDYLVSNSANPEAGGPSNGGAQEIYSIGRVELSAGKILGHYMGYGFIRDFGITGGYEFGTKNDAYGERARMLVFGPTIEFAVPRGFWNITAGVRTESNHNGITGVDVHFNPAWHIESSWLVPFQAGPVPLVFKGFASVTGPKGRDGFGVPTTTEFLARASLLADLGSFAGHPRVVYAGVGYEYWYHMYGSPTNETVGTITSAPMFVAEVHF</sequence>
<feature type="chain" id="PRO_5012207292" description="Nucleoside-specific outer membrane channel protein Tsx" evidence="2">
    <location>
        <begin position="28"/>
        <end position="342"/>
    </location>
</feature>
<accession>A0A1N6JWB3</accession>
<keyword evidence="2" id="KW-0732">Signal</keyword>
<dbReference type="EMBL" id="FSRM01000002">
    <property type="protein sequence ID" value="SIO48509.1"/>
    <property type="molecule type" value="Genomic_DNA"/>
</dbReference>
<name>A0A1N6JWB3_9BURK</name>
<feature type="region of interest" description="Disordered" evidence="1">
    <location>
        <begin position="34"/>
        <end position="65"/>
    </location>
</feature>
<dbReference type="RefSeq" id="WP_074267224.1">
    <property type="nucleotide sequence ID" value="NZ_FSRM01000002.1"/>
</dbReference>
<dbReference type="Proteomes" id="UP000184693">
    <property type="component" value="Unassembled WGS sequence"/>
</dbReference>
<evidence type="ECO:0000313" key="4">
    <source>
        <dbReference type="Proteomes" id="UP000184693"/>
    </source>
</evidence>